<gene>
    <name evidence="2" type="ORF">PENTCL1PPCAC_10244</name>
</gene>
<feature type="non-terminal residue" evidence="2">
    <location>
        <position position="1"/>
    </location>
</feature>
<evidence type="ECO:0000313" key="3">
    <source>
        <dbReference type="Proteomes" id="UP001432027"/>
    </source>
</evidence>
<feature type="region of interest" description="Disordered" evidence="1">
    <location>
        <begin position="76"/>
        <end position="146"/>
    </location>
</feature>
<organism evidence="2 3">
    <name type="scientific">Pristionchus entomophagus</name>
    <dbReference type="NCBI Taxonomy" id="358040"/>
    <lineage>
        <taxon>Eukaryota</taxon>
        <taxon>Metazoa</taxon>
        <taxon>Ecdysozoa</taxon>
        <taxon>Nematoda</taxon>
        <taxon>Chromadorea</taxon>
        <taxon>Rhabditida</taxon>
        <taxon>Rhabditina</taxon>
        <taxon>Diplogasteromorpha</taxon>
        <taxon>Diplogasteroidea</taxon>
        <taxon>Neodiplogasteridae</taxon>
        <taxon>Pristionchus</taxon>
    </lineage>
</organism>
<accession>A0AAV5SYS4</accession>
<sequence>RSDPPQDSMNNEMPPENYYEFNRLLVLSDPPRTKALADKELILDCPHETMFCNVCSKISTDEIANISVNLSSVDLSASTKKNAKTKQRPTTSVNRKESPSSSNRTSKTKKKEERIVVNSVVLPPPRKYERKTRKQRKDPDQKKKTAKNYVAVRKNRAEAKVREVLILERLLYLEKAFKYLSSLPVPTSLPDPRELGLDAEFGKSEFVAKDNELKKIGLN</sequence>
<name>A0AAV5SYS4_9BILA</name>
<dbReference type="EMBL" id="BTSX01000003">
    <property type="protein sequence ID" value="GMS88069.1"/>
    <property type="molecule type" value="Genomic_DNA"/>
</dbReference>
<proteinExistence type="predicted"/>
<protein>
    <recommendedName>
        <fullName evidence="4">BZIP domain-containing protein</fullName>
    </recommendedName>
</protein>
<dbReference type="Proteomes" id="UP001432027">
    <property type="component" value="Unassembled WGS sequence"/>
</dbReference>
<reference evidence="2" key="1">
    <citation type="submission" date="2023-10" db="EMBL/GenBank/DDBJ databases">
        <title>Genome assembly of Pristionchus species.</title>
        <authorList>
            <person name="Yoshida K."/>
            <person name="Sommer R.J."/>
        </authorList>
    </citation>
    <scope>NUCLEOTIDE SEQUENCE</scope>
    <source>
        <strain evidence="2">RS0144</strain>
    </source>
</reference>
<comment type="caution">
    <text evidence="2">The sequence shown here is derived from an EMBL/GenBank/DDBJ whole genome shotgun (WGS) entry which is preliminary data.</text>
</comment>
<keyword evidence="3" id="KW-1185">Reference proteome</keyword>
<evidence type="ECO:0000313" key="2">
    <source>
        <dbReference type="EMBL" id="GMS88069.1"/>
    </source>
</evidence>
<evidence type="ECO:0000256" key="1">
    <source>
        <dbReference type="SAM" id="MobiDB-lite"/>
    </source>
</evidence>
<dbReference type="AlphaFoldDB" id="A0AAV5SYS4"/>
<evidence type="ECO:0008006" key="4">
    <source>
        <dbReference type="Google" id="ProtNLM"/>
    </source>
</evidence>